<evidence type="ECO:0000256" key="1">
    <source>
        <dbReference type="ARBA" id="ARBA00001933"/>
    </source>
</evidence>
<comment type="caution">
    <text evidence="17">The sequence shown here is derived from an EMBL/GenBank/DDBJ whole genome shotgun (WGS) entry which is preliminary data.</text>
</comment>
<evidence type="ECO:0000256" key="3">
    <source>
        <dbReference type="ARBA" id="ARBA00004931"/>
    </source>
</evidence>
<evidence type="ECO:0000256" key="15">
    <source>
        <dbReference type="RuleBase" id="RU004516"/>
    </source>
</evidence>
<keyword evidence="6 16" id="KW-0032">Aminotransferase</keyword>
<keyword evidence="10 16" id="KW-0100">Branched-chain amino acid biosynthesis</keyword>
<evidence type="ECO:0000256" key="13">
    <source>
        <dbReference type="ARBA" id="ARBA00049229"/>
    </source>
</evidence>
<evidence type="ECO:0000256" key="6">
    <source>
        <dbReference type="ARBA" id="ARBA00022576"/>
    </source>
</evidence>
<comment type="pathway">
    <text evidence="4">Amino-acid biosynthesis; L-leucine biosynthesis; L-leucine from 3-methyl-2-oxobutanoate: step 4/4.</text>
</comment>
<dbReference type="EMBL" id="BAABAT010000005">
    <property type="protein sequence ID" value="GAA4248052.1"/>
    <property type="molecule type" value="Genomic_DNA"/>
</dbReference>
<evidence type="ECO:0000256" key="4">
    <source>
        <dbReference type="ARBA" id="ARBA00005072"/>
    </source>
</evidence>
<keyword evidence="18" id="KW-1185">Reference proteome</keyword>
<keyword evidence="9 15" id="KW-0663">Pyridoxal phosphate</keyword>
<dbReference type="InterPro" id="IPR036038">
    <property type="entry name" value="Aminotransferase-like"/>
</dbReference>
<dbReference type="Pfam" id="PF01063">
    <property type="entry name" value="Aminotran_4"/>
    <property type="match status" value="1"/>
</dbReference>
<keyword evidence="7 16" id="KW-0028">Amino-acid biosynthesis</keyword>
<reference evidence="18" key="1">
    <citation type="journal article" date="2019" name="Int. J. Syst. Evol. Microbiol.">
        <title>The Global Catalogue of Microorganisms (GCM) 10K type strain sequencing project: providing services to taxonomists for standard genome sequencing and annotation.</title>
        <authorList>
            <consortium name="The Broad Institute Genomics Platform"/>
            <consortium name="The Broad Institute Genome Sequencing Center for Infectious Disease"/>
            <person name="Wu L."/>
            <person name="Ma J."/>
        </authorList>
    </citation>
    <scope>NUCLEOTIDE SEQUENCE [LARGE SCALE GENOMIC DNA]</scope>
    <source>
        <strain evidence="18">JCM 17441</strain>
    </source>
</reference>
<dbReference type="Proteomes" id="UP001500620">
    <property type="component" value="Unassembled WGS sequence"/>
</dbReference>
<keyword evidence="8 16" id="KW-0808">Transferase</keyword>
<proteinExistence type="inferred from homology"/>
<comment type="catalytic activity">
    <reaction evidence="11 16">
        <text>L-valine + 2-oxoglutarate = 3-methyl-2-oxobutanoate + L-glutamate</text>
        <dbReference type="Rhea" id="RHEA:24813"/>
        <dbReference type="ChEBI" id="CHEBI:11851"/>
        <dbReference type="ChEBI" id="CHEBI:16810"/>
        <dbReference type="ChEBI" id="CHEBI:29985"/>
        <dbReference type="ChEBI" id="CHEBI:57762"/>
        <dbReference type="EC" id="2.6.1.42"/>
    </reaction>
</comment>
<dbReference type="PIRSF" id="PIRSF006468">
    <property type="entry name" value="BCAT1"/>
    <property type="match status" value="1"/>
</dbReference>
<dbReference type="InterPro" id="IPR005786">
    <property type="entry name" value="B_amino_transII"/>
</dbReference>
<dbReference type="InterPro" id="IPR001544">
    <property type="entry name" value="Aminotrans_IV"/>
</dbReference>
<dbReference type="InterPro" id="IPR043132">
    <property type="entry name" value="BCAT-like_C"/>
</dbReference>
<comment type="pathway">
    <text evidence="2">Amino-acid biosynthesis; L-isoleucine biosynthesis; L-isoleucine from 2-oxobutanoate: step 4/4.</text>
</comment>
<comment type="catalytic activity">
    <reaction evidence="13 16">
        <text>L-leucine + 2-oxoglutarate = 4-methyl-2-oxopentanoate + L-glutamate</text>
        <dbReference type="Rhea" id="RHEA:18321"/>
        <dbReference type="ChEBI" id="CHEBI:16810"/>
        <dbReference type="ChEBI" id="CHEBI:17865"/>
        <dbReference type="ChEBI" id="CHEBI:29985"/>
        <dbReference type="ChEBI" id="CHEBI:57427"/>
        <dbReference type="EC" id="2.6.1.42"/>
    </reaction>
</comment>
<dbReference type="InterPro" id="IPR018300">
    <property type="entry name" value="Aminotrans_IV_CS"/>
</dbReference>
<dbReference type="Gene3D" id="3.20.10.10">
    <property type="entry name" value="D-amino Acid Aminotransferase, subunit A, domain 2"/>
    <property type="match status" value="1"/>
</dbReference>
<comment type="similarity">
    <text evidence="5 14">Belongs to the class-IV pyridoxal-phosphate-dependent aminotransferase family.</text>
</comment>
<dbReference type="CDD" id="cd01557">
    <property type="entry name" value="BCAT_beta_family"/>
    <property type="match status" value="1"/>
</dbReference>
<evidence type="ECO:0000256" key="14">
    <source>
        <dbReference type="RuleBase" id="RU004106"/>
    </source>
</evidence>
<dbReference type="InterPro" id="IPR043131">
    <property type="entry name" value="BCAT-like_N"/>
</dbReference>
<evidence type="ECO:0000256" key="12">
    <source>
        <dbReference type="ARBA" id="ARBA00048798"/>
    </source>
</evidence>
<dbReference type="Gene3D" id="3.30.470.10">
    <property type="match status" value="1"/>
</dbReference>
<dbReference type="GO" id="GO:0008483">
    <property type="term" value="F:transaminase activity"/>
    <property type="evidence" value="ECO:0007669"/>
    <property type="project" value="UniProtKB-KW"/>
</dbReference>
<dbReference type="NCBIfam" id="NF009897">
    <property type="entry name" value="PRK13357.1"/>
    <property type="match status" value="1"/>
</dbReference>
<evidence type="ECO:0000256" key="9">
    <source>
        <dbReference type="ARBA" id="ARBA00022898"/>
    </source>
</evidence>
<dbReference type="PANTHER" id="PTHR11825">
    <property type="entry name" value="SUBGROUP IIII AMINOTRANSFERASE"/>
    <property type="match status" value="1"/>
</dbReference>
<evidence type="ECO:0000313" key="17">
    <source>
        <dbReference type="EMBL" id="GAA4248052.1"/>
    </source>
</evidence>
<evidence type="ECO:0000256" key="5">
    <source>
        <dbReference type="ARBA" id="ARBA00009320"/>
    </source>
</evidence>
<dbReference type="PROSITE" id="PS00770">
    <property type="entry name" value="AA_TRANSFER_CLASS_4"/>
    <property type="match status" value="1"/>
</dbReference>
<comment type="pathway">
    <text evidence="3">Amino-acid biosynthesis; L-valine biosynthesis; L-valine from pyruvate: step 4/4.</text>
</comment>
<dbReference type="NCBIfam" id="TIGR01123">
    <property type="entry name" value="ilvE_II"/>
    <property type="match status" value="1"/>
</dbReference>
<sequence>MIGGETLDFEIRPNPQPVAAAERSALMANPGFGRIFTDHMVTVRYAEGKGWYDARVEARAPIPMDPATAVLHYAQEIFEGLKAYRAADGGVTMFRPDANANRFRASAQRMAMAPVPQRLFLDALEELIRIDRNWVPDDPEGSLYLRPFQYASEVFLGVKPSSEYLFLIIASPVGSYFKGGVQPVSVWVSRDYTRAAPGGTGAAKCGGNYAASLVAQAEAIEHGCDQVVFLDAAQQRYVEELGGMNVFYVFDDGTITTPPLTGTILPGITRESVMRLAADRGFTVREEQYSYDQWRADATSGRLREAFACGTAAVITPIGTIRDGDGEFTVADGKAGDVTMGLREQLVTIQRGTAPDPYGWVHRVL</sequence>
<evidence type="ECO:0000256" key="16">
    <source>
        <dbReference type="RuleBase" id="RU004517"/>
    </source>
</evidence>
<dbReference type="InterPro" id="IPR033939">
    <property type="entry name" value="BCAT_family"/>
</dbReference>
<gene>
    <name evidence="17" type="ORF">GCM10022255_026480</name>
</gene>
<accession>A0ABP8D5Q3</accession>
<evidence type="ECO:0000256" key="7">
    <source>
        <dbReference type="ARBA" id="ARBA00022605"/>
    </source>
</evidence>
<name>A0ABP8D5Q3_9ACTN</name>
<comment type="cofactor">
    <cofactor evidence="1 15">
        <name>pyridoxal 5'-phosphate</name>
        <dbReference type="ChEBI" id="CHEBI:597326"/>
    </cofactor>
</comment>
<evidence type="ECO:0000256" key="2">
    <source>
        <dbReference type="ARBA" id="ARBA00004824"/>
    </source>
</evidence>
<comment type="catalytic activity">
    <reaction evidence="12 16">
        <text>L-isoleucine + 2-oxoglutarate = (S)-3-methyl-2-oxopentanoate + L-glutamate</text>
        <dbReference type="Rhea" id="RHEA:24801"/>
        <dbReference type="ChEBI" id="CHEBI:16810"/>
        <dbReference type="ChEBI" id="CHEBI:29985"/>
        <dbReference type="ChEBI" id="CHEBI:35146"/>
        <dbReference type="ChEBI" id="CHEBI:58045"/>
        <dbReference type="EC" id="2.6.1.42"/>
    </reaction>
</comment>
<protein>
    <recommendedName>
        <fullName evidence="16">Branched-chain-amino-acid aminotransferase</fullName>
        <ecNumber evidence="16">2.6.1.42</ecNumber>
    </recommendedName>
</protein>
<evidence type="ECO:0000256" key="11">
    <source>
        <dbReference type="ARBA" id="ARBA00048212"/>
    </source>
</evidence>
<dbReference type="RefSeq" id="WP_345124939.1">
    <property type="nucleotide sequence ID" value="NZ_BAABAT010000005.1"/>
</dbReference>
<dbReference type="SUPFAM" id="SSF56752">
    <property type="entry name" value="D-aminoacid aminotransferase-like PLP-dependent enzymes"/>
    <property type="match status" value="1"/>
</dbReference>
<evidence type="ECO:0000256" key="10">
    <source>
        <dbReference type="ARBA" id="ARBA00023304"/>
    </source>
</evidence>
<dbReference type="EC" id="2.6.1.42" evidence="16"/>
<evidence type="ECO:0000256" key="8">
    <source>
        <dbReference type="ARBA" id="ARBA00022679"/>
    </source>
</evidence>
<dbReference type="PANTHER" id="PTHR11825:SF44">
    <property type="entry name" value="BRANCHED-CHAIN-AMINO-ACID AMINOTRANSFERASE"/>
    <property type="match status" value="1"/>
</dbReference>
<organism evidence="17 18">
    <name type="scientific">Dactylosporangium darangshiense</name>
    <dbReference type="NCBI Taxonomy" id="579108"/>
    <lineage>
        <taxon>Bacteria</taxon>
        <taxon>Bacillati</taxon>
        <taxon>Actinomycetota</taxon>
        <taxon>Actinomycetes</taxon>
        <taxon>Micromonosporales</taxon>
        <taxon>Micromonosporaceae</taxon>
        <taxon>Dactylosporangium</taxon>
    </lineage>
</organism>
<evidence type="ECO:0000313" key="18">
    <source>
        <dbReference type="Proteomes" id="UP001500620"/>
    </source>
</evidence>